<reference evidence="5" key="2">
    <citation type="submission" date="2025-08" db="UniProtKB">
        <authorList>
            <consortium name="RefSeq"/>
        </authorList>
    </citation>
    <scope>IDENTIFICATION</scope>
</reference>
<dbReference type="FunFam" id="2.60.40.420:FF:000074">
    <property type="entry name" value="Blue copper binding protein-like"/>
    <property type="match status" value="1"/>
</dbReference>
<feature type="domain" description="Phytocyanin" evidence="3">
    <location>
        <begin position="29"/>
        <end position="129"/>
    </location>
</feature>
<evidence type="ECO:0000313" key="5">
    <source>
        <dbReference type="RefSeq" id="XP_039135278.1"/>
    </source>
</evidence>
<sequence>MESHFSLVFFSFLTISIPILFKSPLVEAEDYAVGDSDGWTTGINYLEWSEKYNFTVGDTLVFKYVLNQHNVYQVTETTFRSCDASSGVISIHLSGNDRIELTEPTKYWFICNTKGHCKGGMRFGINVTATSGETPPPPSGETPPLPSDGSSSPPPPAPVTAPGGNAAAHGREMRWWLCAPVVLFDLVYW</sequence>
<dbReference type="GO" id="GO:0009055">
    <property type="term" value="F:electron transfer activity"/>
    <property type="evidence" value="ECO:0007669"/>
    <property type="project" value="InterPro"/>
</dbReference>
<accession>A0AB40C675</accession>
<dbReference type="InterPro" id="IPR003245">
    <property type="entry name" value="Phytocyanin_dom"/>
</dbReference>
<dbReference type="Proteomes" id="UP001515500">
    <property type="component" value="Chromosome 1"/>
</dbReference>
<dbReference type="GeneID" id="120272235"/>
<protein>
    <submittedName>
        <fullName evidence="5">Mavicyanin-like</fullName>
    </submittedName>
</protein>
<dbReference type="AlphaFoldDB" id="A0AB40C675"/>
<keyword evidence="4" id="KW-1185">Reference proteome</keyword>
<proteinExistence type="predicted"/>
<evidence type="ECO:0000313" key="4">
    <source>
        <dbReference type="Proteomes" id="UP001515500"/>
    </source>
</evidence>
<dbReference type="GO" id="GO:0005886">
    <property type="term" value="C:plasma membrane"/>
    <property type="evidence" value="ECO:0007669"/>
    <property type="project" value="TreeGrafter"/>
</dbReference>
<feature type="compositionally biased region" description="Pro residues" evidence="1">
    <location>
        <begin position="134"/>
        <end position="159"/>
    </location>
</feature>
<name>A0AB40C675_DIOCR</name>
<dbReference type="Pfam" id="PF02298">
    <property type="entry name" value="Cu_bind_like"/>
    <property type="match status" value="1"/>
</dbReference>
<dbReference type="PROSITE" id="PS51485">
    <property type="entry name" value="PHYTOCYANIN"/>
    <property type="match status" value="1"/>
</dbReference>
<evidence type="ECO:0000256" key="1">
    <source>
        <dbReference type="SAM" id="MobiDB-lite"/>
    </source>
</evidence>
<reference evidence="4" key="1">
    <citation type="submission" date="2025-05" db="UniProtKB">
        <authorList>
            <consortium name="RefSeq"/>
        </authorList>
    </citation>
    <scope>NUCLEOTIDE SEQUENCE [LARGE SCALE GENOMIC DNA]</scope>
</reference>
<dbReference type="Gene3D" id="2.60.40.420">
    <property type="entry name" value="Cupredoxins - blue copper proteins"/>
    <property type="match status" value="1"/>
</dbReference>
<organism evidence="4 5">
    <name type="scientific">Dioscorea cayennensis subsp. rotundata</name>
    <name type="common">White Guinea yam</name>
    <name type="synonym">Dioscorea rotundata</name>
    <dbReference type="NCBI Taxonomy" id="55577"/>
    <lineage>
        <taxon>Eukaryota</taxon>
        <taxon>Viridiplantae</taxon>
        <taxon>Streptophyta</taxon>
        <taxon>Embryophyta</taxon>
        <taxon>Tracheophyta</taxon>
        <taxon>Spermatophyta</taxon>
        <taxon>Magnoliopsida</taxon>
        <taxon>Liliopsida</taxon>
        <taxon>Dioscoreales</taxon>
        <taxon>Dioscoreaceae</taxon>
        <taxon>Dioscorea</taxon>
    </lineage>
</organism>
<dbReference type="InterPro" id="IPR008972">
    <property type="entry name" value="Cupredoxin"/>
</dbReference>
<evidence type="ECO:0000256" key="2">
    <source>
        <dbReference type="SAM" id="SignalP"/>
    </source>
</evidence>
<dbReference type="InterPro" id="IPR039391">
    <property type="entry name" value="Phytocyanin-like"/>
</dbReference>
<dbReference type="PANTHER" id="PTHR33021">
    <property type="entry name" value="BLUE COPPER PROTEIN"/>
    <property type="match status" value="1"/>
</dbReference>
<dbReference type="CDD" id="cd04216">
    <property type="entry name" value="Phytocyanin"/>
    <property type="match status" value="1"/>
</dbReference>
<keyword evidence="2" id="KW-0732">Signal</keyword>
<dbReference type="SUPFAM" id="SSF49503">
    <property type="entry name" value="Cupredoxins"/>
    <property type="match status" value="1"/>
</dbReference>
<feature type="signal peptide" evidence="2">
    <location>
        <begin position="1"/>
        <end position="28"/>
    </location>
</feature>
<feature type="chain" id="PRO_5044236682" evidence="2">
    <location>
        <begin position="29"/>
        <end position="189"/>
    </location>
</feature>
<gene>
    <name evidence="5" type="primary">LOC120272235</name>
</gene>
<evidence type="ECO:0000259" key="3">
    <source>
        <dbReference type="PROSITE" id="PS51485"/>
    </source>
</evidence>
<dbReference type="RefSeq" id="XP_039135278.1">
    <property type="nucleotide sequence ID" value="XM_039279344.1"/>
</dbReference>
<feature type="region of interest" description="Disordered" evidence="1">
    <location>
        <begin position="128"/>
        <end position="165"/>
    </location>
</feature>
<dbReference type="PANTHER" id="PTHR33021:SF179">
    <property type="entry name" value="OS09G0541100 PROTEIN"/>
    <property type="match status" value="1"/>
</dbReference>